<feature type="compositionally biased region" description="Polar residues" evidence="1">
    <location>
        <begin position="62"/>
        <end position="73"/>
    </location>
</feature>
<organism evidence="2">
    <name type="scientific">marine sediment metagenome</name>
    <dbReference type="NCBI Taxonomy" id="412755"/>
    <lineage>
        <taxon>unclassified sequences</taxon>
        <taxon>metagenomes</taxon>
        <taxon>ecological metagenomes</taxon>
    </lineage>
</organism>
<dbReference type="AlphaFoldDB" id="A0A0F9M385"/>
<comment type="caution">
    <text evidence="2">The sequence shown here is derived from an EMBL/GenBank/DDBJ whole genome shotgun (WGS) entry which is preliminary data.</text>
</comment>
<reference evidence="2" key="1">
    <citation type="journal article" date="2015" name="Nature">
        <title>Complex archaea that bridge the gap between prokaryotes and eukaryotes.</title>
        <authorList>
            <person name="Spang A."/>
            <person name="Saw J.H."/>
            <person name="Jorgensen S.L."/>
            <person name="Zaremba-Niedzwiedzka K."/>
            <person name="Martijn J."/>
            <person name="Lind A.E."/>
            <person name="van Eijk R."/>
            <person name="Schleper C."/>
            <person name="Guy L."/>
            <person name="Ettema T.J."/>
        </authorList>
    </citation>
    <scope>NUCLEOTIDE SEQUENCE</scope>
</reference>
<name>A0A0F9M385_9ZZZZ</name>
<accession>A0A0F9M385</accession>
<evidence type="ECO:0008006" key="3">
    <source>
        <dbReference type="Google" id="ProtNLM"/>
    </source>
</evidence>
<proteinExistence type="predicted"/>
<feature type="non-terminal residue" evidence="2">
    <location>
        <position position="1"/>
    </location>
</feature>
<dbReference type="EMBL" id="LAZR01005220">
    <property type="protein sequence ID" value="KKN01820.1"/>
    <property type="molecule type" value="Genomic_DNA"/>
</dbReference>
<feature type="region of interest" description="Disordered" evidence="1">
    <location>
        <begin position="41"/>
        <end position="77"/>
    </location>
</feature>
<sequence length="143" mass="15137">AGRTAVRAGRALPGAARALAGRHPVGAAALAGAGLAGYAASQGRRRKTRKVQKDGDIVQARENINTPVGSSMPTPTPFEDLTNVLQQTINLAAEVKTKQNRTADQEVKEYYAGILIELRGISEKLLASLSMELNEAQASEDNK</sequence>
<gene>
    <name evidence="2" type="ORF">LCGC14_1124020</name>
</gene>
<evidence type="ECO:0000256" key="1">
    <source>
        <dbReference type="SAM" id="MobiDB-lite"/>
    </source>
</evidence>
<protein>
    <recommendedName>
        <fullName evidence="3">DUF1844 domain-containing protein</fullName>
    </recommendedName>
</protein>
<evidence type="ECO:0000313" key="2">
    <source>
        <dbReference type="EMBL" id="KKN01820.1"/>
    </source>
</evidence>